<reference evidence="3" key="1">
    <citation type="submission" date="2020-10" db="EMBL/GenBank/DDBJ databases">
        <authorList>
            <person name="Gilroy R."/>
        </authorList>
    </citation>
    <scope>NUCLEOTIDE SEQUENCE</scope>
    <source>
        <strain evidence="3">CHK195-4489</strain>
    </source>
</reference>
<organism evidence="3 4">
    <name type="scientific">Candidatus Egerieisoma faecipullorum</name>
    <dbReference type="NCBI Taxonomy" id="2840963"/>
    <lineage>
        <taxon>Bacteria</taxon>
        <taxon>Bacillati</taxon>
        <taxon>Bacillota</taxon>
        <taxon>Clostridia</taxon>
        <taxon>Eubacteriales</taxon>
        <taxon>Clostridiaceae</taxon>
        <taxon>Clostridiaceae incertae sedis</taxon>
        <taxon>Candidatus Egerieisoma</taxon>
    </lineage>
</organism>
<evidence type="ECO:0000313" key="3">
    <source>
        <dbReference type="EMBL" id="HIU29487.1"/>
    </source>
</evidence>
<reference evidence="3" key="2">
    <citation type="journal article" date="2021" name="PeerJ">
        <title>Extensive microbial diversity within the chicken gut microbiome revealed by metagenomics and culture.</title>
        <authorList>
            <person name="Gilroy R."/>
            <person name="Ravi A."/>
            <person name="Getino M."/>
            <person name="Pursley I."/>
            <person name="Horton D.L."/>
            <person name="Alikhan N.F."/>
            <person name="Baker D."/>
            <person name="Gharbi K."/>
            <person name="Hall N."/>
            <person name="Watson M."/>
            <person name="Adriaenssens E.M."/>
            <person name="Foster-Nyarko E."/>
            <person name="Jarju S."/>
            <person name="Secka A."/>
            <person name="Antonio M."/>
            <person name="Oren A."/>
            <person name="Chaudhuri R.R."/>
            <person name="La Ragione R."/>
            <person name="Hildebrand F."/>
            <person name="Pallen M.J."/>
        </authorList>
    </citation>
    <scope>NUCLEOTIDE SEQUENCE</scope>
    <source>
        <strain evidence="3">CHK195-4489</strain>
    </source>
</reference>
<dbReference type="PANTHER" id="PTHR45947">
    <property type="entry name" value="SULFOQUINOVOSYL TRANSFERASE SQD2"/>
    <property type="match status" value="1"/>
</dbReference>
<sequence>MLNILIVGMMDVKGGIEQLVIQIFRRLDKSRIHCDFLCYCRECAYEEELLAAGSSVYHVTRRGENPLRCRRELKAFFRAHSEYDYIWIHTSSASNCMGHIYARKYTKAKIISHSHGTHFDSRRGLIHALHVFLHRSHRKRFLACTDFCFACSRAAGEWLFGADCPVTIVRNGVDTQRFRFDSAERARVREAFSLGAQKVIGHAGRFCTAKNHAFLLEIFAAVIRKSDEYRLFLAGEGELLQTAKQKAAELGIADKVIFAGYRDDLHCIFQAFDVLLLPSLYEGFPIVAVEAQACGLPCLLADTITREVSVTDLVAYRSLTEPAERWAEEVCALAEGHTNNDRAHYCNIIAENGYDINETVREVERFLLSHQRSGLGGES</sequence>
<dbReference type="GO" id="GO:0016757">
    <property type="term" value="F:glycosyltransferase activity"/>
    <property type="evidence" value="ECO:0007669"/>
    <property type="project" value="TreeGrafter"/>
</dbReference>
<dbReference type="AlphaFoldDB" id="A0A9D1I898"/>
<dbReference type="InterPro" id="IPR001296">
    <property type="entry name" value="Glyco_trans_1"/>
</dbReference>
<dbReference type="InterPro" id="IPR050194">
    <property type="entry name" value="Glycosyltransferase_grp1"/>
</dbReference>
<feature type="domain" description="Glycosyl transferase family 1" evidence="1">
    <location>
        <begin position="196"/>
        <end position="314"/>
    </location>
</feature>
<dbReference type="InterPro" id="IPR028098">
    <property type="entry name" value="Glyco_trans_4-like_N"/>
</dbReference>
<evidence type="ECO:0000313" key="4">
    <source>
        <dbReference type="Proteomes" id="UP000824089"/>
    </source>
</evidence>
<evidence type="ECO:0000259" key="2">
    <source>
        <dbReference type="Pfam" id="PF13439"/>
    </source>
</evidence>
<protein>
    <submittedName>
        <fullName evidence="3">Glycosyltransferase family 1 protein</fullName>
    </submittedName>
</protein>
<dbReference type="Pfam" id="PF00534">
    <property type="entry name" value="Glycos_transf_1"/>
    <property type="match status" value="1"/>
</dbReference>
<feature type="domain" description="Glycosyltransferase subfamily 4-like N-terminal" evidence="2">
    <location>
        <begin position="14"/>
        <end position="177"/>
    </location>
</feature>
<dbReference type="PANTHER" id="PTHR45947:SF3">
    <property type="entry name" value="SULFOQUINOVOSYL TRANSFERASE SQD2"/>
    <property type="match status" value="1"/>
</dbReference>
<gene>
    <name evidence="3" type="ORF">IAD50_04220</name>
</gene>
<comment type="caution">
    <text evidence="3">The sequence shown here is derived from an EMBL/GenBank/DDBJ whole genome shotgun (WGS) entry which is preliminary data.</text>
</comment>
<proteinExistence type="predicted"/>
<dbReference type="CDD" id="cd03812">
    <property type="entry name" value="GT4_CapH-like"/>
    <property type="match status" value="1"/>
</dbReference>
<dbReference type="Proteomes" id="UP000824089">
    <property type="component" value="Unassembled WGS sequence"/>
</dbReference>
<dbReference type="EMBL" id="DVMM01000085">
    <property type="protein sequence ID" value="HIU29487.1"/>
    <property type="molecule type" value="Genomic_DNA"/>
</dbReference>
<name>A0A9D1I898_9CLOT</name>
<accession>A0A9D1I898</accession>
<evidence type="ECO:0000259" key="1">
    <source>
        <dbReference type="Pfam" id="PF00534"/>
    </source>
</evidence>
<dbReference type="Gene3D" id="3.40.50.2000">
    <property type="entry name" value="Glycogen Phosphorylase B"/>
    <property type="match status" value="2"/>
</dbReference>
<dbReference type="SUPFAM" id="SSF53756">
    <property type="entry name" value="UDP-Glycosyltransferase/glycogen phosphorylase"/>
    <property type="match status" value="1"/>
</dbReference>
<dbReference type="Pfam" id="PF13439">
    <property type="entry name" value="Glyco_transf_4"/>
    <property type="match status" value="1"/>
</dbReference>